<reference evidence="1 2" key="1">
    <citation type="submission" date="2023-01" db="EMBL/GenBank/DDBJ databases">
        <title>Vibrio sp. KJ40-1 sp.nov, isolated from marine algae.</title>
        <authorList>
            <person name="Butt M."/>
            <person name="Kim J.M.J."/>
            <person name="Jeon C.O.C."/>
        </authorList>
    </citation>
    <scope>NUCLEOTIDE SEQUENCE [LARGE SCALE GENOMIC DNA]</scope>
    <source>
        <strain evidence="1 2">KJ40-1</strain>
    </source>
</reference>
<sequence>MINFSEHKPSILIMTQSGELESHWNQVLFGMEEEGIPYQIRKGNAEDSIEEQAYEAAHQSALAVGIASTKEEIVIHYKNLSKQQPLFRKAYHDVANPFQLRNIGSNAARLVKGIPFKINE</sequence>
<dbReference type="InterPro" id="IPR010254">
    <property type="entry name" value="B12-dep_deHydtase_bsu"/>
</dbReference>
<dbReference type="EMBL" id="JAQLOI010000003">
    <property type="protein sequence ID" value="MDB1125256.1"/>
    <property type="molecule type" value="Genomic_DNA"/>
</dbReference>
<dbReference type="Gene3D" id="3.40.50.10150">
    <property type="entry name" value="B12-dependent dehydatase associated subunit"/>
    <property type="match status" value="1"/>
</dbReference>
<dbReference type="RefSeq" id="WP_272138797.1">
    <property type="nucleotide sequence ID" value="NZ_JAQLOI010000003.1"/>
</dbReference>
<proteinExistence type="predicted"/>
<name>A0ABT4YVS6_9VIBR</name>
<dbReference type="Pfam" id="PF02288">
    <property type="entry name" value="Dehydratase_MU"/>
    <property type="match status" value="1"/>
</dbReference>
<dbReference type="InterPro" id="IPR003208">
    <property type="entry name" value="Dehydtase/Dehydtase_re"/>
</dbReference>
<dbReference type="Proteomes" id="UP001210678">
    <property type="component" value="Unassembled WGS sequence"/>
</dbReference>
<keyword evidence="2" id="KW-1185">Reference proteome</keyword>
<evidence type="ECO:0000313" key="1">
    <source>
        <dbReference type="EMBL" id="MDB1125256.1"/>
    </source>
</evidence>
<dbReference type="InterPro" id="IPR009192">
    <property type="entry name" value="Diol/glycerol_deHydtase_re_ssu"/>
</dbReference>
<protein>
    <submittedName>
        <fullName evidence="1">Glycerol dehydratase reactivase beta/small subunit family protein</fullName>
    </submittedName>
</protein>
<accession>A0ABT4YVS6</accession>
<dbReference type="SUPFAM" id="SSF52968">
    <property type="entry name" value="B12-dependent dehydatase associated subunit"/>
    <property type="match status" value="1"/>
</dbReference>
<gene>
    <name evidence="1" type="ORF">PGX00_17030</name>
</gene>
<dbReference type="PIRSF" id="PIRSF011503">
    <property type="entry name" value="DdrB_PduH"/>
    <property type="match status" value="1"/>
</dbReference>
<comment type="caution">
    <text evidence="1">The sequence shown here is derived from an EMBL/GenBank/DDBJ whole genome shotgun (WGS) entry which is preliminary data.</text>
</comment>
<organism evidence="1 2">
    <name type="scientific">Vibrio algarum</name>
    <dbReference type="NCBI Taxonomy" id="3020714"/>
    <lineage>
        <taxon>Bacteria</taxon>
        <taxon>Pseudomonadati</taxon>
        <taxon>Pseudomonadota</taxon>
        <taxon>Gammaproteobacteria</taxon>
        <taxon>Vibrionales</taxon>
        <taxon>Vibrionaceae</taxon>
        <taxon>Vibrio</taxon>
    </lineage>
</organism>
<evidence type="ECO:0000313" key="2">
    <source>
        <dbReference type="Proteomes" id="UP001210678"/>
    </source>
</evidence>